<keyword evidence="11 15" id="KW-0547">Nucleotide-binding</keyword>
<keyword evidence="8 15" id="KW-0808">Transferase</keyword>
<dbReference type="GO" id="GO:0000166">
    <property type="term" value="F:nucleotide binding"/>
    <property type="evidence" value="ECO:0007669"/>
    <property type="project" value="UniProtKB-KW"/>
</dbReference>
<reference evidence="17 18" key="1">
    <citation type="journal article" date="2015" name="Clin. Infect. Dis.">
        <title>Genomic Investigations unmask Mycoplasma amphoriforme, a new respiratory pathogen.</title>
        <authorList>
            <person name="Gillespie S.H."/>
            <person name="Ling C.L."/>
            <person name="Oravcova K."/>
            <person name="Pinheiro M."/>
            <person name="Wells L."/>
            <person name="Bryant J.M."/>
            <person name="McHugh T.D."/>
            <person name="Bebear C."/>
            <person name="Webster D."/>
            <person name="Harris S.R."/>
            <person name="Seth-Smith H.M."/>
            <person name="Thomson N.R."/>
        </authorList>
    </citation>
    <scope>NUCLEOTIDE SEQUENCE [LARGE SCALE GENOMIC DNA]</scope>
    <source>
        <strain evidence="17 18">A39</strain>
    </source>
</reference>
<dbReference type="CDD" id="cd06223">
    <property type="entry name" value="PRTases_typeI"/>
    <property type="match status" value="1"/>
</dbReference>
<dbReference type="InterPro" id="IPR005904">
    <property type="entry name" value="Hxn_phspho_trans"/>
</dbReference>
<dbReference type="GO" id="GO:0004422">
    <property type="term" value="F:hypoxanthine phosphoribosyltransferase activity"/>
    <property type="evidence" value="ECO:0007669"/>
    <property type="project" value="InterPro"/>
</dbReference>
<dbReference type="GO" id="GO:0006178">
    <property type="term" value="P:guanine salvage"/>
    <property type="evidence" value="ECO:0007669"/>
    <property type="project" value="TreeGrafter"/>
</dbReference>
<comment type="catalytic activity">
    <reaction evidence="14">
        <text>IMP + diphosphate = hypoxanthine + 5-phospho-alpha-D-ribose 1-diphosphate</text>
        <dbReference type="Rhea" id="RHEA:17973"/>
        <dbReference type="ChEBI" id="CHEBI:17368"/>
        <dbReference type="ChEBI" id="CHEBI:33019"/>
        <dbReference type="ChEBI" id="CHEBI:58017"/>
        <dbReference type="ChEBI" id="CHEBI:58053"/>
        <dbReference type="EC" id="2.4.2.8"/>
    </reaction>
    <physiologicalReaction direction="right-to-left" evidence="14">
        <dbReference type="Rhea" id="RHEA:17975"/>
    </physiologicalReaction>
</comment>
<keyword evidence="9 15" id="KW-0479">Metal-binding</keyword>
<evidence type="ECO:0000256" key="10">
    <source>
        <dbReference type="ARBA" id="ARBA00022726"/>
    </source>
</evidence>
<evidence type="ECO:0000313" key="18">
    <source>
        <dbReference type="Proteomes" id="UP000261764"/>
    </source>
</evidence>
<keyword evidence="10 15" id="KW-0660">Purine salvage</keyword>
<keyword evidence="12 15" id="KW-0460">Magnesium</keyword>
<dbReference type="KEGG" id="mamp:MAMA39_01580"/>
<keyword evidence="6 15" id="KW-0963">Cytoplasm</keyword>
<evidence type="ECO:0000256" key="6">
    <source>
        <dbReference type="ARBA" id="ARBA00022490"/>
    </source>
</evidence>
<dbReference type="UniPathway" id="UPA00591">
    <property type="reaction ID" value="UER00648"/>
</dbReference>
<evidence type="ECO:0000256" key="5">
    <source>
        <dbReference type="ARBA" id="ARBA00008391"/>
    </source>
</evidence>
<dbReference type="AlphaFoldDB" id="A0A292IH77"/>
<dbReference type="InterPro" id="IPR029057">
    <property type="entry name" value="PRTase-like"/>
</dbReference>
<accession>A0A292IH77</accession>
<dbReference type="NCBIfam" id="TIGR01203">
    <property type="entry name" value="HGPRTase"/>
    <property type="match status" value="1"/>
</dbReference>
<dbReference type="Pfam" id="PF00156">
    <property type="entry name" value="Pribosyltran"/>
    <property type="match status" value="1"/>
</dbReference>
<evidence type="ECO:0000256" key="4">
    <source>
        <dbReference type="ARBA" id="ARBA00004676"/>
    </source>
</evidence>
<sequence>MPKDNTVFEQEAIDPRIDELLISRKQVDAGCMAAAQWINQRYHNQTFLMVGILKGCIPFIGKLISLIQSDMLLDFMTISSFKGQTKAVGAPKIVMDLAIDVKDQHVLLVEDVVDTGNTIKLVLDMLKMRGAKSVSLLTFIDKQDKREIFVNIDYKCFSLPDKFLVGFGLDYQGLLRNLPYVGTLKKEVITAIKPSLEK</sequence>
<evidence type="ECO:0000256" key="14">
    <source>
        <dbReference type="ARBA" id="ARBA00049402"/>
    </source>
</evidence>
<organism evidence="17 18">
    <name type="scientific">Mycoplasma amphoriforme A39</name>
    <dbReference type="NCBI Taxonomy" id="572419"/>
    <lineage>
        <taxon>Bacteria</taxon>
        <taxon>Bacillati</taxon>
        <taxon>Mycoplasmatota</taxon>
        <taxon>Mollicutes</taxon>
        <taxon>Mycoplasmataceae</taxon>
        <taxon>Mycoplasma</taxon>
    </lineage>
</organism>
<comment type="pathway">
    <text evidence="3 15">Purine metabolism; IMP biosynthesis via salvage pathway; IMP from hypoxanthine: step 1/1.</text>
</comment>
<dbReference type="GO" id="GO:0052657">
    <property type="term" value="F:guanine phosphoribosyltransferase activity"/>
    <property type="evidence" value="ECO:0007669"/>
    <property type="project" value="RHEA"/>
</dbReference>
<evidence type="ECO:0000256" key="9">
    <source>
        <dbReference type="ARBA" id="ARBA00022723"/>
    </source>
</evidence>
<evidence type="ECO:0000256" key="7">
    <source>
        <dbReference type="ARBA" id="ARBA00022676"/>
    </source>
</evidence>
<dbReference type="RefSeq" id="WP_343251624.1">
    <property type="nucleotide sequence ID" value="NZ_HG937516.1"/>
</dbReference>
<evidence type="ECO:0000256" key="12">
    <source>
        <dbReference type="ARBA" id="ARBA00022842"/>
    </source>
</evidence>
<dbReference type="InterPro" id="IPR050408">
    <property type="entry name" value="HGPRT"/>
</dbReference>
<evidence type="ECO:0000313" key="17">
    <source>
        <dbReference type="EMBL" id="CDN40281.1"/>
    </source>
</evidence>
<dbReference type="Proteomes" id="UP000261764">
    <property type="component" value="Chromosome I"/>
</dbReference>
<comment type="similarity">
    <text evidence="5 15">Belongs to the purine/pyrimidine phosphoribosyltransferase family.</text>
</comment>
<dbReference type="GO" id="GO:0032263">
    <property type="term" value="P:GMP salvage"/>
    <property type="evidence" value="ECO:0007669"/>
    <property type="project" value="TreeGrafter"/>
</dbReference>
<gene>
    <name evidence="17" type="ORF">MAMA39_01580</name>
</gene>
<dbReference type="EC" id="2.4.2.8" evidence="15"/>
<dbReference type="GO" id="GO:0006166">
    <property type="term" value="P:purine ribonucleoside salvage"/>
    <property type="evidence" value="ECO:0007669"/>
    <property type="project" value="UniProtKB-KW"/>
</dbReference>
<comment type="pathway">
    <text evidence="4">Purine metabolism; GMP biosynthesis via salvage pathway; GMP from guanine: step 1/1.</text>
</comment>
<dbReference type="InterPro" id="IPR000836">
    <property type="entry name" value="PRTase_dom"/>
</dbReference>
<feature type="domain" description="Phosphoribosyltransferase" evidence="16">
    <location>
        <begin position="25"/>
        <end position="172"/>
    </location>
</feature>
<comment type="catalytic activity">
    <reaction evidence="13">
        <text>GMP + diphosphate = guanine + 5-phospho-alpha-D-ribose 1-diphosphate</text>
        <dbReference type="Rhea" id="RHEA:25424"/>
        <dbReference type="ChEBI" id="CHEBI:16235"/>
        <dbReference type="ChEBI" id="CHEBI:33019"/>
        <dbReference type="ChEBI" id="CHEBI:58017"/>
        <dbReference type="ChEBI" id="CHEBI:58115"/>
        <dbReference type="EC" id="2.4.2.8"/>
    </reaction>
    <physiologicalReaction direction="right-to-left" evidence="13">
        <dbReference type="Rhea" id="RHEA:25426"/>
    </physiologicalReaction>
</comment>
<dbReference type="SUPFAM" id="SSF53271">
    <property type="entry name" value="PRTase-like"/>
    <property type="match status" value="1"/>
</dbReference>
<evidence type="ECO:0000256" key="11">
    <source>
        <dbReference type="ARBA" id="ARBA00022741"/>
    </source>
</evidence>
<dbReference type="EMBL" id="HG937516">
    <property type="protein sequence ID" value="CDN40281.1"/>
    <property type="molecule type" value="Genomic_DNA"/>
</dbReference>
<evidence type="ECO:0000259" key="16">
    <source>
        <dbReference type="Pfam" id="PF00156"/>
    </source>
</evidence>
<evidence type="ECO:0000256" key="3">
    <source>
        <dbReference type="ARBA" id="ARBA00004669"/>
    </source>
</evidence>
<evidence type="ECO:0000256" key="15">
    <source>
        <dbReference type="RuleBase" id="RU364099"/>
    </source>
</evidence>
<proteinExistence type="inferred from homology"/>
<evidence type="ECO:0000256" key="13">
    <source>
        <dbReference type="ARBA" id="ARBA00048811"/>
    </source>
</evidence>
<keyword evidence="7 15" id="KW-0328">Glycosyltransferase</keyword>
<evidence type="ECO:0000256" key="8">
    <source>
        <dbReference type="ARBA" id="ARBA00022679"/>
    </source>
</evidence>
<dbReference type="GO" id="GO:0032264">
    <property type="term" value="P:IMP salvage"/>
    <property type="evidence" value="ECO:0007669"/>
    <property type="project" value="UniProtKB-UniPathway"/>
</dbReference>
<name>A0A292IH77_9MOLU</name>
<comment type="subcellular location">
    <subcellularLocation>
        <location evidence="2 15">Cytoplasm</location>
    </subcellularLocation>
</comment>
<dbReference type="GO" id="GO:0005829">
    <property type="term" value="C:cytosol"/>
    <property type="evidence" value="ECO:0007669"/>
    <property type="project" value="TreeGrafter"/>
</dbReference>
<comment type="cofactor">
    <cofactor evidence="1 15">
        <name>Mg(2+)</name>
        <dbReference type="ChEBI" id="CHEBI:18420"/>
    </cofactor>
</comment>
<dbReference type="PANTHER" id="PTHR43340">
    <property type="entry name" value="HYPOXANTHINE-GUANINE PHOSPHORIBOSYLTRANSFERASE"/>
    <property type="match status" value="1"/>
</dbReference>
<dbReference type="GO" id="GO:0046100">
    <property type="term" value="P:hypoxanthine metabolic process"/>
    <property type="evidence" value="ECO:0007669"/>
    <property type="project" value="TreeGrafter"/>
</dbReference>
<keyword evidence="18" id="KW-1185">Reference proteome</keyword>
<dbReference type="PANTHER" id="PTHR43340:SF1">
    <property type="entry name" value="HYPOXANTHINE PHOSPHORIBOSYLTRANSFERASE"/>
    <property type="match status" value="1"/>
</dbReference>
<dbReference type="Gene3D" id="3.40.50.2020">
    <property type="match status" value="1"/>
</dbReference>
<evidence type="ECO:0000256" key="1">
    <source>
        <dbReference type="ARBA" id="ARBA00001946"/>
    </source>
</evidence>
<dbReference type="GO" id="GO:0000287">
    <property type="term" value="F:magnesium ion binding"/>
    <property type="evidence" value="ECO:0007669"/>
    <property type="project" value="TreeGrafter"/>
</dbReference>
<protein>
    <recommendedName>
        <fullName evidence="15">Hypoxanthine phosphoribosyltransferase</fullName>
        <ecNumber evidence="15">2.4.2.8</ecNumber>
    </recommendedName>
</protein>
<evidence type="ECO:0000256" key="2">
    <source>
        <dbReference type="ARBA" id="ARBA00004496"/>
    </source>
</evidence>